<organism evidence="2 3">
    <name type="scientific">Ixodes scapularis</name>
    <name type="common">Black-legged tick</name>
    <name type="synonym">Deer tick</name>
    <dbReference type="NCBI Taxonomy" id="6945"/>
    <lineage>
        <taxon>Eukaryota</taxon>
        <taxon>Metazoa</taxon>
        <taxon>Ecdysozoa</taxon>
        <taxon>Arthropoda</taxon>
        <taxon>Chelicerata</taxon>
        <taxon>Arachnida</taxon>
        <taxon>Acari</taxon>
        <taxon>Parasitiformes</taxon>
        <taxon>Ixodida</taxon>
        <taxon>Ixodoidea</taxon>
        <taxon>Ixodidae</taxon>
        <taxon>Ixodinae</taxon>
        <taxon>Ixodes</taxon>
    </lineage>
</organism>
<dbReference type="InParanoid" id="A0A1S4LL33"/>
<reference evidence="2" key="2">
    <citation type="submission" date="2020-05" db="UniProtKB">
        <authorList>
            <consortium name="EnsemblMetazoa"/>
        </authorList>
    </citation>
    <scope>IDENTIFICATION</scope>
    <source>
        <strain evidence="2">wikel</strain>
    </source>
</reference>
<feature type="compositionally biased region" description="Basic residues" evidence="1">
    <location>
        <begin position="26"/>
        <end position="46"/>
    </location>
</feature>
<dbReference type="VEuPathDB" id="VectorBase:ISCI015714"/>
<keyword evidence="3" id="KW-1185">Reference proteome</keyword>
<evidence type="ECO:0000313" key="2">
    <source>
        <dbReference type="EnsemblMetazoa" id="ISCW015714-PA"/>
    </source>
</evidence>
<dbReference type="Proteomes" id="UP000001555">
    <property type="component" value="Unassembled WGS sequence"/>
</dbReference>
<evidence type="ECO:0000313" key="3">
    <source>
        <dbReference type="Proteomes" id="UP000001555"/>
    </source>
</evidence>
<proteinExistence type="predicted"/>
<accession>A0A1S4LL33</accession>
<dbReference type="EMBL" id="ABJB010366402">
    <property type="status" value="NOT_ANNOTATED_CDS"/>
    <property type="molecule type" value="Genomic_DNA"/>
</dbReference>
<sequence length="72" mass="8045">SSAESAADGQRASQLSSQPGWETRSERRRRKGCKSRHAFSKTRKKKKEAESLNADAIQSRRSRRGSCSPNPL</sequence>
<feature type="region of interest" description="Disordered" evidence="1">
    <location>
        <begin position="1"/>
        <end position="72"/>
    </location>
</feature>
<name>A0A1S4LL33_IXOSC</name>
<dbReference type="AlphaFoldDB" id="A0A1S4LL33"/>
<protein>
    <submittedName>
        <fullName evidence="2">Uncharacterized protein</fullName>
    </submittedName>
</protein>
<evidence type="ECO:0000256" key="1">
    <source>
        <dbReference type="SAM" id="MobiDB-lite"/>
    </source>
</evidence>
<dbReference type="EnsemblMetazoa" id="ISCW015714-RA">
    <property type="protein sequence ID" value="ISCW015714-PA"/>
    <property type="gene ID" value="ISCW015714"/>
</dbReference>
<dbReference type="VEuPathDB" id="VectorBase:ISCW015714"/>
<feature type="compositionally biased region" description="Polar residues" evidence="1">
    <location>
        <begin position="11"/>
        <end position="20"/>
    </location>
</feature>
<reference evidence="3" key="1">
    <citation type="submission" date="2008-03" db="EMBL/GenBank/DDBJ databases">
        <title>Annotation of Ixodes scapularis.</title>
        <authorList>
            <consortium name="Ixodes scapularis Genome Project Consortium"/>
            <person name="Caler E."/>
            <person name="Hannick L.I."/>
            <person name="Bidwell S."/>
            <person name="Joardar V."/>
            <person name="Thiagarajan M."/>
            <person name="Amedeo P."/>
            <person name="Galinsky K.J."/>
            <person name="Schobel S."/>
            <person name="Inman J."/>
            <person name="Hostetler J."/>
            <person name="Miller J."/>
            <person name="Hammond M."/>
            <person name="Megy K."/>
            <person name="Lawson D."/>
            <person name="Kodira C."/>
            <person name="Sutton G."/>
            <person name="Meyer J."/>
            <person name="Hill C.A."/>
            <person name="Birren B."/>
            <person name="Nene V."/>
            <person name="Collins F."/>
            <person name="Alarcon-Chaidez F."/>
            <person name="Wikel S."/>
            <person name="Strausberg R."/>
        </authorList>
    </citation>
    <scope>NUCLEOTIDE SEQUENCE [LARGE SCALE GENOMIC DNA]</scope>
    <source>
        <strain evidence="3">Wikel</strain>
    </source>
</reference>